<dbReference type="InterPro" id="IPR033682">
    <property type="entry name" value="PFA4"/>
</dbReference>
<evidence type="ECO:0000256" key="10">
    <source>
        <dbReference type="ARBA" id="ARBA00048048"/>
    </source>
</evidence>
<comment type="caution">
    <text evidence="15">The sequence shown here is derived from an EMBL/GenBank/DDBJ whole genome shotgun (WGS) entry which is preliminary data.</text>
</comment>
<feature type="transmembrane region" description="Helical" evidence="11 12">
    <location>
        <begin position="177"/>
        <end position="203"/>
    </location>
</feature>
<dbReference type="GO" id="GO:0005789">
    <property type="term" value="C:endoplasmic reticulum membrane"/>
    <property type="evidence" value="ECO:0007669"/>
    <property type="project" value="UniProtKB-SubCell"/>
</dbReference>
<dbReference type="EMBL" id="QPFP01000002">
    <property type="protein sequence ID" value="TEB38791.1"/>
    <property type="molecule type" value="Genomic_DNA"/>
</dbReference>
<dbReference type="OrthoDB" id="331948at2759"/>
<feature type="transmembrane region" description="Helical" evidence="11 12">
    <location>
        <begin position="41"/>
        <end position="60"/>
    </location>
</feature>
<evidence type="ECO:0000256" key="9">
    <source>
        <dbReference type="ARBA" id="ARBA00023315"/>
    </source>
</evidence>
<dbReference type="AlphaFoldDB" id="A0A4Y7TXR2"/>
<evidence type="ECO:0000259" key="14">
    <source>
        <dbReference type="Pfam" id="PF01529"/>
    </source>
</evidence>
<feature type="region of interest" description="Disordered" evidence="13">
    <location>
        <begin position="272"/>
        <end position="379"/>
    </location>
</feature>
<feature type="compositionally biased region" description="Basic and acidic residues" evidence="13">
    <location>
        <begin position="272"/>
        <end position="282"/>
    </location>
</feature>
<dbReference type="Pfam" id="PF01529">
    <property type="entry name" value="DHHC"/>
    <property type="match status" value="1"/>
</dbReference>
<feature type="domain" description="Palmitoyltransferase DHHC" evidence="14">
    <location>
        <begin position="91"/>
        <end position="217"/>
    </location>
</feature>
<evidence type="ECO:0000256" key="11">
    <source>
        <dbReference type="HAMAP-Rule" id="MF_03199"/>
    </source>
</evidence>
<organism evidence="15 16">
    <name type="scientific">Coprinellus micaceus</name>
    <name type="common">Glistening ink-cap mushroom</name>
    <name type="synonym">Coprinus micaceus</name>
    <dbReference type="NCBI Taxonomy" id="71717"/>
    <lineage>
        <taxon>Eukaryota</taxon>
        <taxon>Fungi</taxon>
        <taxon>Dikarya</taxon>
        <taxon>Basidiomycota</taxon>
        <taxon>Agaricomycotina</taxon>
        <taxon>Agaricomycetes</taxon>
        <taxon>Agaricomycetidae</taxon>
        <taxon>Agaricales</taxon>
        <taxon>Agaricineae</taxon>
        <taxon>Psathyrellaceae</taxon>
        <taxon>Coprinellus</taxon>
    </lineage>
</organism>
<name>A0A4Y7TXR2_COPMI</name>
<proteinExistence type="inferred from homology"/>
<dbReference type="HAMAP" id="MF_03199">
    <property type="entry name" value="DHHC_PAT_PFA4"/>
    <property type="match status" value="1"/>
</dbReference>
<dbReference type="Proteomes" id="UP000298030">
    <property type="component" value="Unassembled WGS sequence"/>
</dbReference>
<comment type="catalytic activity">
    <reaction evidence="10 11 12">
        <text>L-cysteinyl-[protein] + hexadecanoyl-CoA = S-hexadecanoyl-L-cysteinyl-[protein] + CoA</text>
        <dbReference type="Rhea" id="RHEA:36683"/>
        <dbReference type="Rhea" id="RHEA-COMP:10131"/>
        <dbReference type="Rhea" id="RHEA-COMP:11032"/>
        <dbReference type="ChEBI" id="CHEBI:29950"/>
        <dbReference type="ChEBI" id="CHEBI:57287"/>
        <dbReference type="ChEBI" id="CHEBI:57379"/>
        <dbReference type="ChEBI" id="CHEBI:74151"/>
        <dbReference type="EC" id="2.3.1.225"/>
    </reaction>
</comment>
<comment type="similarity">
    <text evidence="11">Belongs to the DHHC palmitoyltransferase family. PFA4 subfamily.</text>
</comment>
<dbReference type="STRING" id="71717.A0A4Y7TXR2"/>
<evidence type="ECO:0000256" key="2">
    <source>
        <dbReference type="ARBA" id="ARBA00022679"/>
    </source>
</evidence>
<keyword evidence="7 11" id="KW-0564">Palmitate</keyword>
<evidence type="ECO:0000256" key="3">
    <source>
        <dbReference type="ARBA" id="ARBA00022692"/>
    </source>
</evidence>
<dbReference type="EC" id="2.3.1.225" evidence="11"/>
<keyword evidence="4 11" id="KW-0256">Endoplasmic reticulum</keyword>
<keyword evidence="3 11" id="KW-0812">Transmembrane</keyword>
<evidence type="ECO:0000256" key="5">
    <source>
        <dbReference type="ARBA" id="ARBA00022989"/>
    </source>
</evidence>
<dbReference type="InterPro" id="IPR039859">
    <property type="entry name" value="PFA4/ZDH16/20/ERF2-like"/>
</dbReference>
<sequence length="428" mass="49335">MHYILGRIVVGLVLCLISFIAYSSQIFVIWPWYGREWTVELVTLLAPFNILVALIFWNYYLCVAVEPGTVPPYWKPDTHSDGYEVKKLTGAPRYCRICQVYKPPRTHHCRDCNRCVLRMDHHCPWINNCVGHFNYSHFLRFLFYVDLACSYHLAMVSKRVMWAMSSHHWDEPSTTEMVMIILNYVTSVPVLLAVGGFSIYHLFNLLANTTTIEGWEKEKVATMVRKGQIRSDLGRLKNIKSVLGTNPLFWCFPRPMPGNGLNFELAEHSDPAEVWPPKEPEIPRAPMPDSPWTYENGSVNPDLIPSNSARLRSRTQRSKRDDMDGVYNLPPYHPDFNEDAAGTQGTNHSYEEDSGDEAEGEAYSNPSRMHVRRGSEGYEVRPVNRAEMLRQYMEELNAVPDRYNRYEPEPYSESEDEDDNVPLGATVR</sequence>
<evidence type="ECO:0000256" key="8">
    <source>
        <dbReference type="ARBA" id="ARBA00023288"/>
    </source>
</evidence>
<keyword evidence="9 11" id="KW-0012">Acyltransferase</keyword>
<gene>
    <name evidence="11" type="primary">PFA4</name>
    <name evidence="15" type="ORF">FA13DRAFT_1760972</name>
</gene>
<feature type="transmembrane region" description="Helical" evidence="11 12">
    <location>
        <begin position="138"/>
        <end position="156"/>
    </location>
</feature>
<evidence type="ECO:0000256" key="12">
    <source>
        <dbReference type="RuleBase" id="RU079119"/>
    </source>
</evidence>
<evidence type="ECO:0000256" key="13">
    <source>
        <dbReference type="SAM" id="MobiDB-lite"/>
    </source>
</evidence>
<accession>A0A4Y7TXR2</accession>
<evidence type="ECO:0000313" key="16">
    <source>
        <dbReference type="Proteomes" id="UP000298030"/>
    </source>
</evidence>
<feature type="compositionally biased region" description="Polar residues" evidence="13">
    <location>
        <begin position="293"/>
        <end position="310"/>
    </location>
</feature>
<protein>
    <recommendedName>
        <fullName evidence="11">Palmitoyltransferase PFA4</fullName>
        <ecNumber evidence="11">2.3.1.225</ecNumber>
    </recommendedName>
    <alternativeName>
        <fullName evidence="11">Protein S-acyltransferase</fullName>
        <shortName evidence="11">PAT</shortName>
    </alternativeName>
    <alternativeName>
        <fullName evidence="11">Protein fatty acyltransferase 4</fullName>
    </alternativeName>
</protein>
<feature type="compositionally biased region" description="Acidic residues" evidence="13">
    <location>
        <begin position="410"/>
        <end position="420"/>
    </location>
</feature>
<evidence type="ECO:0000256" key="4">
    <source>
        <dbReference type="ARBA" id="ARBA00022824"/>
    </source>
</evidence>
<feature type="active site" description="S-palmitoyl cysteine intermediate" evidence="11">
    <location>
        <position position="123"/>
    </location>
</feature>
<comment type="subcellular location">
    <subcellularLocation>
        <location evidence="11">Endoplasmic reticulum membrane</location>
        <topology evidence="11">Multi-pass membrane protein</topology>
    </subcellularLocation>
    <subcellularLocation>
        <location evidence="1">Membrane</location>
        <topology evidence="1">Multi-pass membrane protein</topology>
    </subcellularLocation>
</comment>
<comment type="domain">
    <text evidence="11 12">The DHHC domain is required for palmitoyltransferase activity.</text>
</comment>
<reference evidence="15 16" key="1">
    <citation type="journal article" date="2019" name="Nat. Ecol. Evol.">
        <title>Megaphylogeny resolves global patterns of mushroom evolution.</title>
        <authorList>
            <person name="Varga T."/>
            <person name="Krizsan K."/>
            <person name="Foldi C."/>
            <person name="Dima B."/>
            <person name="Sanchez-Garcia M."/>
            <person name="Sanchez-Ramirez S."/>
            <person name="Szollosi G.J."/>
            <person name="Szarkandi J.G."/>
            <person name="Papp V."/>
            <person name="Albert L."/>
            <person name="Andreopoulos W."/>
            <person name="Angelini C."/>
            <person name="Antonin V."/>
            <person name="Barry K.W."/>
            <person name="Bougher N.L."/>
            <person name="Buchanan P."/>
            <person name="Buyck B."/>
            <person name="Bense V."/>
            <person name="Catcheside P."/>
            <person name="Chovatia M."/>
            <person name="Cooper J."/>
            <person name="Damon W."/>
            <person name="Desjardin D."/>
            <person name="Finy P."/>
            <person name="Geml J."/>
            <person name="Haridas S."/>
            <person name="Hughes K."/>
            <person name="Justo A."/>
            <person name="Karasinski D."/>
            <person name="Kautmanova I."/>
            <person name="Kiss B."/>
            <person name="Kocsube S."/>
            <person name="Kotiranta H."/>
            <person name="LaButti K.M."/>
            <person name="Lechner B.E."/>
            <person name="Liimatainen K."/>
            <person name="Lipzen A."/>
            <person name="Lukacs Z."/>
            <person name="Mihaltcheva S."/>
            <person name="Morgado L.N."/>
            <person name="Niskanen T."/>
            <person name="Noordeloos M.E."/>
            <person name="Ohm R.A."/>
            <person name="Ortiz-Santana B."/>
            <person name="Ovrebo C."/>
            <person name="Racz N."/>
            <person name="Riley R."/>
            <person name="Savchenko A."/>
            <person name="Shiryaev A."/>
            <person name="Soop K."/>
            <person name="Spirin V."/>
            <person name="Szebenyi C."/>
            <person name="Tomsovsky M."/>
            <person name="Tulloss R.E."/>
            <person name="Uehling J."/>
            <person name="Grigoriev I.V."/>
            <person name="Vagvolgyi C."/>
            <person name="Papp T."/>
            <person name="Martin F.M."/>
            <person name="Miettinen O."/>
            <person name="Hibbett D.S."/>
            <person name="Nagy L.G."/>
        </authorList>
    </citation>
    <scope>NUCLEOTIDE SEQUENCE [LARGE SCALE GENOMIC DNA]</scope>
    <source>
        <strain evidence="15 16">FP101781</strain>
    </source>
</reference>
<dbReference type="InterPro" id="IPR001594">
    <property type="entry name" value="Palmitoyltrfase_DHHC"/>
</dbReference>
<feature type="region of interest" description="Disordered" evidence="13">
    <location>
        <begin position="396"/>
        <end position="428"/>
    </location>
</feature>
<keyword evidence="6 11" id="KW-0472">Membrane</keyword>
<dbReference type="PROSITE" id="PS50216">
    <property type="entry name" value="DHHC"/>
    <property type="match status" value="1"/>
</dbReference>
<feature type="transmembrane region" description="Helical" evidence="11 12">
    <location>
        <begin position="6"/>
        <end position="29"/>
    </location>
</feature>
<keyword evidence="8 11" id="KW-0449">Lipoprotein</keyword>
<evidence type="ECO:0000256" key="1">
    <source>
        <dbReference type="ARBA" id="ARBA00004141"/>
    </source>
</evidence>
<evidence type="ECO:0000256" key="7">
    <source>
        <dbReference type="ARBA" id="ARBA00023139"/>
    </source>
</evidence>
<dbReference type="PANTHER" id="PTHR12246">
    <property type="entry name" value="PALMITOYLTRANSFERASE ZDHHC16"/>
    <property type="match status" value="1"/>
</dbReference>
<keyword evidence="2 11" id="KW-0808">Transferase</keyword>
<dbReference type="GO" id="GO:0019706">
    <property type="term" value="F:protein-cysteine S-palmitoyltransferase activity"/>
    <property type="evidence" value="ECO:0007669"/>
    <property type="project" value="UniProtKB-UniRule"/>
</dbReference>
<evidence type="ECO:0000256" key="6">
    <source>
        <dbReference type="ARBA" id="ARBA00023136"/>
    </source>
</evidence>
<keyword evidence="5 11" id="KW-1133">Transmembrane helix</keyword>
<evidence type="ECO:0000313" key="15">
    <source>
        <dbReference type="EMBL" id="TEB38791.1"/>
    </source>
</evidence>
<keyword evidence="16" id="KW-1185">Reference proteome</keyword>
<comment type="function">
    <text evidence="11">Mediates the reversible addition of palmitate to target proteins, thereby regulating their membrane association and biological function.</text>
</comment>